<dbReference type="Proteomes" id="UP000647860">
    <property type="component" value="Unassembled WGS sequence"/>
</dbReference>
<name>A0ABQ4IAN5_9ACTN</name>
<proteinExistence type="predicted"/>
<protein>
    <recommendedName>
        <fullName evidence="3">Recombination endonuclease VII</fullName>
    </recommendedName>
</protein>
<sequence>MSDSPPGMDKTCPQCQRSLPRTEFHRNRRRVDGLAYYCKACATIRSEASRRKRGVAPARRSAVPVGQGLKWCPDCERIKSLDDFPSTSRKASGRHSYCKPCHNARGKETAQRLYGGIREYHLRRRYGIGQAEFDELLAEQGGFAGCAVTPIRNMWTTIMPPGGCAGYSASTATVVLASSVTVLRGWPGPSRI</sequence>
<reference evidence="1 2" key="1">
    <citation type="submission" date="2021-01" db="EMBL/GenBank/DDBJ databases">
        <title>Whole genome shotgun sequence of Verrucosispora gifhornensis NBRC 16317.</title>
        <authorList>
            <person name="Komaki H."/>
            <person name="Tamura T."/>
        </authorList>
    </citation>
    <scope>NUCLEOTIDE SEQUENCE [LARGE SCALE GENOMIC DNA]</scope>
    <source>
        <strain evidence="1 2">NBRC 16317</strain>
    </source>
</reference>
<gene>
    <name evidence="1" type="ORF">Vgi01_16630</name>
</gene>
<evidence type="ECO:0000313" key="1">
    <source>
        <dbReference type="EMBL" id="GIJ14979.1"/>
    </source>
</evidence>
<accession>A0ABQ4IAN5</accession>
<dbReference type="EMBL" id="BOPA01000014">
    <property type="protein sequence ID" value="GIJ14979.1"/>
    <property type="molecule type" value="Genomic_DNA"/>
</dbReference>
<keyword evidence="2" id="KW-1185">Reference proteome</keyword>
<comment type="caution">
    <text evidence="1">The sequence shown here is derived from an EMBL/GenBank/DDBJ whole genome shotgun (WGS) entry which is preliminary data.</text>
</comment>
<evidence type="ECO:0000313" key="2">
    <source>
        <dbReference type="Proteomes" id="UP000647860"/>
    </source>
</evidence>
<organism evidence="1 2">
    <name type="scientific">Micromonospora gifhornensis</name>
    <dbReference type="NCBI Taxonomy" id="84594"/>
    <lineage>
        <taxon>Bacteria</taxon>
        <taxon>Bacillati</taxon>
        <taxon>Actinomycetota</taxon>
        <taxon>Actinomycetes</taxon>
        <taxon>Micromonosporales</taxon>
        <taxon>Micromonosporaceae</taxon>
        <taxon>Micromonospora</taxon>
    </lineage>
</organism>
<evidence type="ECO:0008006" key="3">
    <source>
        <dbReference type="Google" id="ProtNLM"/>
    </source>
</evidence>